<evidence type="ECO:0000313" key="2">
    <source>
        <dbReference type="EMBL" id="TWA84822.1"/>
    </source>
</evidence>
<feature type="signal peptide" evidence="1">
    <location>
        <begin position="1"/>
        <end position="21"/>
    </location>
</feature>
<gene>
    <name evidence="2" type="ORF">FBZ83_10488</name>
</gene>
<dbReference type="EMBL" id="VITH01000004">
    <property type="protein sequence ID" value="TWA84822.1"/>
    <property type="molecule type" value="Genomic_DNA"/>
</dbReference>
<dbReference type="AlphaFoldDB" id="A0A560CIW2"/>
<proteinExistence type="predicted"/>
<name>A0A560CIW2_AZOBR</name>
<comment type="caution">
    <text evidence="2">The sequence shown here is derived from an EMBL/GenBank/DDBJ whole genome shotgun (WGS) entry which is preliminary data.</text>
</comment>
<dbReference type="Proteomes" id="UP000318529">
    <property type="component" value="Unassembled WGS sequence"/>
</dbReference>
<organism evidence="2 3">
    <name type="scientific">Azospirillum brasilense</name>
    <dbReference type="NCBI Taxonomy" id="192"/>
    <lineage>
        <taxon>Bacteria</taxon>
        <taxon>Pseudomonadati</taxon>
        <taxon>Pseudomonadota</taxon>
        <taxon>Alphaproteobacteria</taxon>
        <taxon>Rhodospirillales</taxon>
        <taxon>Azospirillaceae</taxon>
        <taxon>Azospirillum</taxon>
    </lineage>
</organism>
<feature type="chain" id="PRO_5021759733" evidence="1">
    <location>
        <begin position="22"/>
        <end position="121"/>
    </location>
</feature>
<evidence type="ECO:0000256" key="1">
    <source>
        <dbReference type="SAM" id="SignalP"/>
    </source>
</evidence>
<sequence>MIRMSAVVLAALCSFAVSAMAQEKIKIEKIMFGSGGMIAVFDEKGGKKGELPKEAFPSVPFDAADYNRNTRSVKVNAGGQEVWLSPFQVQVSAKAQVLTECQTAQRVSGTTFSSRGASECK</sequence>
<keyword evidence="1" id="KW-0732">Signal</keyword>
<protein>
    <submittedName>
        <fullName evidence="2">Uncharacterized protein</fullName>
    </submittedName>
</protein>
<accession>A0A560CIW2</accession>
<evidence type="ECO:0000313" key="3">
    <source>
        <dbReference type="Proteomes" id="UP000318529"/>
    </source>
</evidence>
<reference evidence="2 3" key="1">
    <citation type="submission" date="2019-06" db="EMBL/GenBank/DDBJ databases">
        <title>Genomic Encyclopedia of Type Strains, Phase IV (KMG-V): Genome sequencing to study the core and pangenomes of soil and plant-associated prokaryotes.</title>
        <authorList>
            <person name="Whitman W."/>
        </authorList>
    </citation>
    <scope>NUCLEOTIDE SEQUENCE [LARGE SCALE GENOMIC DNA]</scope>
    <source>
        <strain evidence="2 3">BR 11650</strain>
    </source>
</reference>